<evidence type="ECO:0000313" key="3">
    <source>
        <dbReference type="Proteomes" id="UP000192678"/>
    </source>
</evidence>
<evidence type="ECO:0008006" key="4">
    <source>
        <dbReference type="Google" id="ProtNLM"/>
    </source>
</evidence>
<feature type="signal peptide" evidence="1">
    <location>
        <begin position="1"/>
        <end position="18"/>
    </location>
</feature>
<dbReference type="AlphaFoldDB" id="A0A1W2E2F8"/>
<dbReference type="STRING" id="475255.SAMN04488101_10960"/>
<keyword evidence="3" id="KW-1185">Reference proteome</keyword>
<keyword evidence="1" id="KW-0732">Signal</keyword>
<accession>A0A1W2E2F8</accession>
<dbReference type="Proteomes" id="UP000192678">
    <property type="component" value="Unassembled WGS sequence"/>
</dbReference>
<proteinExistence type="predicted"/>
<reference evidence="2 3" key="1">
    <citation type="submission" date="2017-04" db="EMBL/GenBank/DDBJ databases">
        <authorList>
            <person name="Afonso C.L."/>
            <person name="Miller P.J."/>
            <person name="Scott M.A."/>
            <person name="Spackman E."/>
            <person name="Goraichik I."/>
            <person name="Dimitrov K.M."/>
            <person name="Suarez D.L."/>
            <person name="Swayne D.E."/>
        </authorList>
    </citation>
    <scope>NUCLEOTIDE SEQUENCE [LARGE SCALE GENOMIC DNA]</scope>
    <source>
        <strain evidence="2 3">DSM 19625</strain>
    </source>
</reference>
<protein>
    <recommendedName>
        <fullName evidence="4">DUF4136 domain-containing protein</fullName>
    </recommendedName>
</protein>
<dbReference type="EMBL" id="FWYB01000009">
    <property type="protein sequence ID" value="SMD03258.1"/>
    <property type="molecule type" value="Genomic_DNA"/>
</dbReference>
<organism evidence="2 3">
    <name type="scientific">Pedobacter nyackensis</name>
    <dbReference type="NCBI Taxonomy" id="475255"/>
    <lineage>
        <taxon>Bacteria</taxon>
        <taxon>Pseudomonadati</taxon>
        <taxon>Bacteroidota</taxon>
        <taxon>Sphingobacteriia</taxon>
        <taxon>Sphingobacteriales</taxon>
        <taxon>Sphingobacteriaceae</taxon>
        <taxon>Pedobacter</taxon>
    </lineage>
</organism>
<evidence type="ECO:0000256" key="1">
    <source>
        <dbReference type="SAM" id="SignalP"/>
    </source>
</evidence>
<gene>
    <name evidence="2" type="ORF">SAMN04488101_10960</name>
</gene>
<sequence>MKKLKLLAILLVCGMAWSCSPITRVTGSWVDSAVRGKSLTGQTIFIASLTKNMKVRTELEKGFSDLAGQRNIKTVKGTDYFNPEFYKKLPTESQLSAQIKNSGANYVLTISLINKNSDTRYVPGTNSYAPYPHYRWYGGFYSYYNYWYPMFYEPGYYVTDKTYFMETNLYDLQGNKLIWSAQSETVNPGSIDNFVRTYPKVLVDQLIKDGLFPAQ</sequence>
<dbReference type="RefSeq" id="WP_084290495.1">
    <property type="nucleotide sequence ID" value="NZ_FWYB01000009.1"/>
</dbReference>
<evidence type="ECO:0000313" key="2">
    <source>
        <dbReference type="EMBL" id="SMD03258.1"/>
    </source>
</evidence>
<name>A0A1W2E2F8_9SPHI</name>
<feature type="chain" id="PRO_5010735420" description="DUF4136 domain-containing protein" evidence="1">
    <location>
        <begin position="19"/>
        <end position="215"/>
    </location>
</feature>
<dbReference type="OrthoDB" id="6078026at2"/>